<feature type="compositionally biased region" description="Pro residues" evidence="1">
    <location>
        <begin position="43"/>
        <end position="57"/>
    </location>
</feature>
<evidence type="ECO:0000313" key="3">
    <source>
        <dbReference type="Proteomes" id="UP000604475"/>
    </source>
</evidence>
<dbReference type="RefSeq" id="WP_203005074.1">
    <property type="nucleotide sequence ID" value="NZ_JADWYU010000232.1"/>
</dbReference>
<accession>A0A937UQ69</accession>
<feature type="compositionally biased region" description="Low complexity" evidence="1">
    <location>
        <begin position="286"/>
        <end position="295"/>
    </location>
</feature>
<keyword evidence="3" id="KW-1185">Reference proteome</keyword>
<feature type="compositionally biased region" description="Polar residues" evidence="1">
    <location>
        <begin position="247"/>
        <end position="266"/>
    </location>
</feature>
<feature type="region of interest" description="Disordered" evidence="1">
    <location>
        <begin position="40"/>
        <end position="88"/>
    </location>
</feature>
<sequence>MHEAAAHHTPTATGPGAVRGLGPRLAAVALAAGLLAACGGGDPPGPRPGGGPPPTVAPVPTDTAGAIPTDSGRLGPNSPPVTTRGNRPEVIIVGGPNRNDTNPANPGQLLPPDGDPDGTYRYCPVLYLDRLAGELPEDISITAMNSDSPFALIASRATLRACYPSTLNSGPLPTSELDRLQVPACAAGAALREVEDLGPACWLGVELAGPTPTERVEGQVVITYRATCVTTTAQGCDDPKVVDRQPSRANPITISWSDSATYNAGQTDDTGDGTGDGSTDGGDVDGGSTDDGSVSPAVRSIS</sequence>
<dbReference type="EMBL" id="JAEACQ010000128">
    <property type="protein sequence ID" value="MBL7626341.1"/>
    <property type="molecule type" value="Genomic_DNA"/>
</dbReference>
<evidence type="ECO:0000313" key="2">
    <source>
        <dbReference type="EMBL" id="MBL7626341.1"/>
    </source>
</evidence>
<evidence type="ECO:0000256" key="1">
    <source>
        <dbReference type="SAM" id="MobiDB-lite"/>
    </source>
</evidence>
<protein>
    <submittedName>
        <fullName evidence="2">Uncharacterized protein</fullName>
    </submittedName>
</protein>
<reference evidence="2" key="1">
    <citation type="submission" date="2020-12" db="EMBL/GenBank/DDBJ databases">
        <title>Genomic characterization of non-nitrogen-fixing Frankia strains.</title>
        <authorList>
            <person name="Carlos-Shanley C."/>
            <person name="Guerra T."/>
            <person name="Hahn D."/>
        </authorList>
    </citation>
    <scope>NUCLEOTIDE SEQUENCE</scope>
    <source>
        <strain evidence="2">CN6</strain>
    </source>
</reference>
<organism evidence="2 3">
    <name type="scientific">Frankia nepalensis</name>
    <dbReference type="NCBI Taxonomy" id="1836974"/>
    <lineage>
        <taxon>Bacteria</taxon>
        <taxon>Bacillati</taxon>
        <taxon>Actinomycetota</taxon>
        <taxon>Actinomycetes</taxon>
        <taxon>Frankiales</taxon>
        <taxon>Frankiaceae</taxon>
        <taxon>Frankia</taxon>
    </lineage>
</organism>
<comment type="caution">
    <text evidence="2">The sequence shown here is derived from an EMBL/GenBank/DDBJ whole genome shotgun (WGS) entry which is preliminary data.</text>
</comment>
<dbReference type="AlphaFoldDB" id="A0A937UQ69"/>
<feature type="region of interest" description="Disordered" evidence="1">
    <location>
        <begin position="235"/>
        <end position="302"/>
    </location>
</feature>
<feature type="compositionally biased region" description="Basic and acidic residues" evidence="1">
    <location>
        <begin position="237"/>
        <end position="246"/>
    </location>
</feature>
<feature type="region of interest" description="Disordered" evidence="1">
    <location>
        <begin position="96"/>
        <end position="115"/>
    </location>
</feature>
<name>A0A937UQ69_9ACTN</name>
<gene>
    <name evidence="2" type="ORF">I7412_03955</name>
</gene>
<proteinExistence type="predicted"/>
<dbReference type="Proteomes" id="UP000604475">
    <property type="component" value="Unassembled WGS sequence"/>
</dbReference>